<reference evidence="1 2" key="1">
    <citation type="submission" date="2019-01" db="EMBL/GenBank/DDBJ databases">
        <title>Sequencing of cultivated peanut Arachis hypogaea provides insights into genome evolution and oil improvement.</title>
        <authorList>
            <person name="Chen X."/>
        </authorList>
    </citation>
    <scope>NUCLEOTIDE SEQUENCE [LARGE SCALE GENOMIC DNA]</scope>
    <source>
        <strain evidence="2">cv. Fuhuasheng</strain>
        <tissue evidence="1">Leaves</tissue>
    </source>
</reference>
<dbReference type="PANTHER" id="PTHR11373:SF4">
    <property type="entry name" value="DEOXYNUCLEOSIDE TRIPHOSPHATE TRIPHOSPHOHYDROLASE SAMHD1"/>
    <property type="match status" value="1"/>
</dbReference>
<comment type="caution">
    <text evidence="1">The sequence shown here is derived from an EMBL/GenBank/DDBJ whole genome shotgun (WGS) entry which is preliminary data.</text>
</comment>
<dbReference type="AlphaFoldDB" id="A0A444ZKD8"/>
<dbReference type="GO" id="GO:0006203">
    <property type="term" value="P:dGTP catabolic process"/>
    <property type="evidence" value="ECO:0007669"/>
    <property type="project" value="TreeGrafter"/>
</dbReference>
<dbReference type="GO" id="GO:0005634">
    <property type="term" value="C:nucleus"/>
    <property type="evidence" value="ECO:0007669"/>
    <property type="project" value="TreeGrafter"/>
</dbReference>
<sequence length="87" mass="10009">MSLPHSYSVLTLFFGGGTSTINKHSLMLKAKENPFLYDIVANGRNRIDVDKFDYIVRYCRACGLGCNFQPERQCKSLMMKCYRVKDC</sequence>
<organism evidence="1 2">
    <name type="scientific">Arachis hypogaea</name>
    <name type="common">Peanut</name>
    <dbReference type="NCBI Taxonomy" id="3818"/>
    <lineage>
        <taxon>Eukaryota</taxon>
        <taxon>Viridiplantae</taxon>
        <taxon>Streptophyta</taxon>
        <taxon>Embryophyta</taxon>
        <taxon>Tracheophyta</taxon>
        <taxon>Spermatophyta</taxon>
        <taxon>Magnoliopsida</taxon>
        <taxon>eudicotyledons</taxon>
        <taxon>Gunneridae</taxon>
        <taxon>Pentapetalae</taxon>
        <taxon>rosids</taxon>
        <taxon>fabids</taxon>
        <taxon>Fabales</taxon>
        <taxon>Fabaceae</taxon>
        <taxon>Papilionoideae</taxon>
        <taxon>50 kb inversion clade</taxon>
        <taxon>dalbergioids sensu lato</taxon>
        <taxon>Dalbergieae</taxon>
        <taxon>Pterocarpus clade</taxon>
        <taxon>Arachis</taxon>
    </lineage>
</organism>
<dbReference type="EMBL" id="SDMP01000014">
    <property type="protein sequence ID" value="RYR14631.1"/>
    <property type="molecule type" value="Genomic_DNA"/>
</dbReference>
<dbReference type="Proteomes" id="UP000289738">
    <property type="component" value="Chromosome B04"/>
</dbReference>
<dbReference type="PANTHER" id="PTHR11373">
    <property type="entry name" value="DEOXYNUCLEOSIDE TRIPHOSPHATE TRIPHOSPHOHYDROLASE"/>
    <property type="match status" value="1"/>
</dbReference>
<dbReference type="Gene3D" id="1.10.3210.10">
    <property type="entry name" value="Hypothetical protein af1432"/>
    <property type="match status" value="1"/>
</dbReference>
<evidence type="ECO:0000313" key="1">
    <source>
        <dbReference type="EMBL" id="RYR14631.1"/>
    </source>
</evidence>
<proteinExistence type="predicted"/>
<gene>
    <name evidence="1" type="ORF">Ahy_B04g071278</name>
</gene>
<protein>
    <submittedName>
        <fullName evidence="1">Uncharacterized protein</fullName>
    </submittedName>
</protein>
<accession>A0A444ZKD8</accession>
<evidence type="ECO:0000313" key="2">
    <source>
        <dbReference type="Proteomes" id="UP000289738"/>
    </source>
</evidence>
<dbReference type="InterPro" id="IPR050135">
    <property type="entry name" value="dGTPase-like"/>
</dbReference>
<dbReference type="GO" id="GO:0008832">
    <property type="term" value="F:dGTPase activity"/>
    <property type="evidence" value="ECO:0007669"/>
    <property type="project" value="TreeGrafter"/>
</dbReference>
<keyword evidence="2" id="KW-1185">Reference proteome</keyword>
<name>A0A444ZKD8_ARAHY</name>